<comment type="caution">
    <text evidence="1">The sequence shown here is derived from an EMBL/GenBank/DDBJ whole genome shotgun (WGS) entry which is preliminary data.</text>
</comment>
<organism evidence="1 2">
    <name type="scientific">Paenibacillus profundus</name>
    <dbReference type="NCBI Taxonomy" id="1173085"/>
    <lineage>
        <taxon>Bacteria</taxon>
        <taxon>Bacillati</taxon>
        <taxon>Bacillota</taxon>
        <taxon>Bacilli</taxon>
        <taxon>Bacillales</taxon>
        <taxon>Paenibacillaceae</taxon>
        <taxon>Paenibacillus</taxon>
    </lineage>
</organism>
<accession>A0ABS8YTF0</accession>
<reference evidence="1 2" key="1">
    <citation type="submission" date="2021-11" db="EMBL/GenBank/DDBJ databases">
        <title>Draft genome sequence of Paenibacillus profundus YoMME, a new Gram-positive bacteria with exoelectrogenic properties.</title>
        <authorList>
            <person name="Hubenova Y."/>
            <person name="Hubenova E."/>
            <person name="Manasiev Y."/>
            <person name="Peykov S."/>
            <person name="Mitov M."/>
        </authorList>
    </citation>
    <scope>NUCLEOTIDE SEQUENCE [LARGE SCALE GENOMIC DNA]</scope>
    <source>
        <strain evidence="1 2">YoMME</strain>
    </source>
</reference>
<protein>
    <submittedName>
        <fullName evidence="1">Uncharacterized protein</fullName>
    </submittedName>
</protein>
<name>A0ABS8YTF0_9BACL</name>
<sequence>MSRRRIDGTGYFFTRDSIRNRASEKYWKGTWKKIGDSYDMIERIKFNYVETTVKEVWNEAEEWGKSVLTKPEKSLSNRGS</sequence>
<evidence type="ECO:0000313" key="1">
    <source>
        <dbReference type="EMBL" id="MCE5173617.1"/>
    </source>
</evidence>
<keyword evidence="2" id="KW-1185">Reference proteome</keyword>
<evidence type="ECO:0000313" key="2">
    <source>
        <dbReference type="Proteomes" id="UP001199916"/>
    </source>
</evidence>
<gene>
    <name evidence="1" type="ORF">LQV63_30785</name>
</gene>
<proteinExistence type="predicted"/>
<dbReference type="Proteomes" id="UP001199916">
    <property type="component" value="Unassembled WGS sequence"/>
</dbReference>
<dbReference type="EMBL" id="JAJNBZ010000061">
    <property type="protein sequence ID" value="MCE5173617.1"/>
    <property type="molecule type" value="Genomic_DNA"/>
</dbReference>